<feature type="region of interest" description="Disordered" evidence="1">
    <location>
        <begin position="283"/>
        <end position="317"/>
    </location>
</feature>
<keyword evidence="3" id="KW-1185">Reference proteome</keyword>
<evidence type="ECO:0000313" key="3">
    <source>
        <dbReference type="Proteomes" id="UP000507470"/>
    </source>
</evidence>
<dbReference type="Proteomes" id="UP000507470">
    <property type="component" value="Unassembled WGS sequence"/>
</dbReference>
<feature type="region of interest" description="Disordered" evidence="1">
    <location>
        <begin position="181"/>
        <end position="201"/>
    </location>
</feature>
<accession>A0A6J8DBE8</accession>
<sequence>MTSVKSKKSSDIETTKAKDNGKKLKTLKLPSLNELRDKDKVGKQAKELTRQLLSQSSSSSDDSDSTSSNDNDEDMDKATVDKAQTKDRSTRLISQDSDSNRNIRYIIRKFQELKEAITSRIIRSDIVFLEVPSISIQHWNYKKGHIEYQDYQEQDTHLEYQLDELNLEIRRLNGSENRSPKFMQDLWRGSKGHNPKEVNGRGRQEFLPHLQDIAASMDRKGNCPQLNKLLEQQIKQCIESMQTSGEASANSTQDRLVGTGSQSSGDASLVKTSQLRQKPAIGDASLAGSQQSSKDALLDKASSQSQSQSLSAHQANGDASLVKTSQLRQIPASGNASLAGSQQSSKDALLDKASRDALMAIKTYERGILHQSSSGDASLEKILQSSPNPASRDALLPGQQQSSGDASLDKSIELNMTNTDNSLDNLLMILCSIFAKSVNGLVTPTYFCCRCEQTMHAHCEKDRVANVEDMKMTIYALHVHKWTKLCPTVKKTTGLKQQSTTQQQKIERHVQGKQQLLSLKKTPS</sequence>
<protein>
    <submittedName>
        <fullName evidence="2">Uncharacterized protein</fullName>
    </submittedName>
</protein>
<feature type="region of interest" description="Disordered" evidence="1">
    <location>
        <begin position="245"/>
        <end position="271"/>
    </location>
</feature>
<evidence type="ECO:0000313" key="2">
    <source>
        <dbReference type="EMBL" id="CAC5406018.1"/>
    </source>
</evidence>
<organism evidence="2 3">
    <name type="scientific">Mytilus coruscus</name>
    <name type="common">Sea mussel</name>
    <dbReference type="NCBI Taxonomy" id="42192"/>
    <lineage>
        <taxon>Eukaryota</taxon>
        <taxon>Metazoa</taxon>
        <taxon>Spiralia</taxon>
        <taxon>Lophotrochozoa</taxon>
        <taxon>Mollusca</taxon>
        <taxon>Bivalvia</taxon>
        <taxon>Autobranchia</taxon>
        <taxon>Pteriomorphia</taxon>
        <taxon>Mytilida</taxon>
        <taxon>Mytiloidea</taxon>
        <taxon>Mytilidae</taxon>
        <taxon>Mytilinae</taxon>
        <taxon>Mytilus</taxon>
    </lineage>
</organism>
<evidence type="ECO:0000256" key="1">
    <source>
        <dbReference type="SAM" id="MobiDB-lite"/>
    </source>
</evidence>
<feature type="compositionally biased region" description="Low complexity" evidence="1">
    <location>
        <begin position="299"/>
        <end position="315"/>
    </location>
</feature>
<proteinExistence type="predicted"/>
<feature type="region of interest" description="Disordered" evidence="1">
    <location>
        <begin position="378"/>
        <end position="406"/>
    </location>
</feature>
<reference evidence="2 3" key="1">
    <citation type="submission" date="2020-06" db="EMBL/GenBank/DDBJ databases">
        <authorList>
            <person name="Li R."/>
            <person name="Bekaert M."/>
        </authorList>
    </citation>
    <scope>NUCLEOTIDE SEQUENCE [LARGE SCALE GENOMIC DNA]</scope>
    <source>
        <strain evidence="3">wild</strain>
    </source>
</reference>
<feature type="compositionally biased region" description="Basic and acidic residues" evidence="1">
    <location>
        <begin position="8"/>
        <end position="22"/>
    </location>
</feature>
<feature type="compositionally biased region" description="Basic and acidic residues" evidence="1">
    <location>
        <begin position="34"/>
        <end position="49"/>
    </location>
</feature>
<feature type="compositionally biased region" description="Basic and acidic residues" evidence="1">
    <location>
        <begin position="76"/>
        <end position="90"/>
    </location>
</feature>
<feature type="compositionally biased region" description="Low complexity" evidence="1">
    <location>
        <begin position="54"/>
        <end position="69"/>
    </location>
</feature>
<dbReference type="AlphaFoldDB" id="A0A6J8DBE8"/>
<dbReference type="EMBL" id="CACVKT020007152">
    <property type="protein sequence ID" value="CAC5406018.1"/>
    <property type="molecule type" value="Genomic_DNA"/>
</dbReference>
<feature type="region of interest" description="Disordered" evidence="1">
    <location>
        <begin position="1"/>
        <end position="95"/>
    </location>
</feature>
<gene>
    <name evidence="2" type="ORF">MCOR_39639</name>
</gene>
<name>A0A6J8DBE8_MYTCO</name>
<feature type="region of interest" description="Disordered" evidence="1">
    <location>
        <begin position="497"/>
        <end position="524"/>
    </location>
</feature>